<evidence type="ECO:0000256" key="2">
    <source>
        <dbReference type="ARBA" id="ARBA00022737"/>
    </source>
</evidence>
<evidence type="ECO:0000259" key="3">
    <source>
        <dbReference type="PROSITE" id="PS50184"/>
    </source>
</evidence>
<evidence type="ECO:0000313" key="5">
    <source>
        <dbReference type="EMBL" id="ODN05656.1"/>
    </source>
</evidence>
<feature type="domain" description="Antistasin-like" evidence="4">
    <location>
        <begin position="94"/>
        <end position="121"/>
    </location>
</feature>
<proteinExistence type="predicted"/>
<organism evidence="5 6">
    <name type="scientific">Orchesella cincta</name>
    <name type="common">Springtail</name>
    <name type="synonym">Podura cincta</name>
    <dbReference type="NCBI Taxonomy" id="48709"/>
    <lineage>
        <taxon>Eukaryota</taxon>
        <taxon>Metazoa</taxon>
        <taxon>Ecdysozoa</taxon>
        <taxon>Arthropoda</taxon>
        <taxon>Hexapoda</taxon>
        <taxon>Collembola</taxon>
        <taxon>Entomobryomorpha</taxon>
        <taxon>Entomobryoidea</taxon>
        <taxon>Orchesellidae</taxon>
        <taxon>Orchesellinae</taxon>
        <taxon>Orchesella</taxon>
    </lineage>
</organism>
<dbReference type="SUPFAM" id="SSF57603">
    <property type="entry name" value="FnI-like domain"/>
    <property type="match status" value="4"/>
</dbReference>
<dbReference type="PROSITE" id="PS50184">
    <property type="entry name" value="VWFC_2"/>
    <property type="match status" value="4"/>
</dbReference>
<dbReference type="EMBL" id="LJIJ01000018">
    <property type="protein sequence ID" value="ODN05656.1"/>
    <property type="molecule type" value="Genomic_DNA"/>
</dbReference>
<dbReference type="STRING" id="48709.A0A1D2NL21"/>
<dbReference type="GO" id="GO:0004867">
    <property type="term" value="F:serine-type endopeptidase inhibitor activity"/>
    <property type="evidence" value="ECO:0007669"/>
    <property type="project" value="InterPro"/>
</dbReference>
<dbReference type="PANTHER" id="PTHR46439">
    <property type="entry name" value="CYSTEINE-RICH MOTOR NEURON 1 PROTEIN"/>
    <property type="match status" value="1"/>
</dbReference>
<keyword evidence="2" id="KW-0677">Repeat</keyword>
<feature type="domain" description="Antistasin-like" evidence="4">
    <location>
        <begin position="124"/>
        <end position="150"/>
    </location>
</feature>
<evidence type="ECO:0000259" key="4">
    <source>
        <dbReference type="PROSITE" id="PS51252"/>
    </source>
</evidence>
<keyword evidence="1" id="KW-0732">Signal</keyword>
<dbReference type="Pfam" id="PF02822">
    <property type="entry name" value="Antistasin"/>
    <property type="match status" value="2"/>
</dbReference>
<dbReference type="Gene3D" id="2.10.22.10">
    <property type="entry name" value="Antistasin, domain 1"/>
    <property type="match status" value="2"/>
</dbReference>
<dbReference type="InterPro" id="IPR011061">
    <property type="entry name" value="Hirudin/antistatin"/>
</dbReference>
<accession>A0A1D2NL21</accession>
<evidence type="ECO:0000256" key="1">
    <source>
        <dbReference type="ARBA" id="ARBA00022729"/>
    </source>
</evidence>
<dbReference type="AlphaFoldDB" id="A0A1D2NL21"/>
<feature type="domain" description="VWFC" evidence="3">
    <location>
        <begin position="299"/>
        <end position="355"/>
    </location>
</feature>
<dbReference type="InterPro" id="IPR004094">
    <property type="entry name" value="Antistasin-like"/>
</dbReference>
<comment type="caution">
    <text evidence="5">The sequence shown here is derived from an EMBL/GenBank/DDBJ whole genome shotgun (WGS) entry which is preliminary data.</text>
</comment>
<dbReference type="Proteomes" id="UP000094527">
    <property type="component" value="Unassembled WGS sequence"/>
</dbReference>
<name>A0A1D2NL21_ORCCI</name>
<dbReference type="GO" id="GO:0005886">
    <property type="term" value="C:plasma membrane"/>
    <property type="evidence" value="ECO:0007669"/>
    <property type="project" value="TreeGrafter"/>
</dbReference>
<sequence length="446" mass="49185">MSCVSSSGKVYNMSEVWQEDSCTNCTCQGGRIQCHVSMCKHQHTCENPKHYPGECCPRCEIDNIDNEKFVNGHNVDEAIETSQNPAAPMDKDSCPFRACHRDISCPKGFRLDKAGCPTCECQKCQSLLGCKLACTHGLKVDKFGCPVCECSRGEDEVDQVNNLLSLSSSVSRAAAAALFCAVDSDGVRRMDGEEWSDHCRRCVCRNGKEMCSLITCQVPKCEHPIFYPGDCCPRCPGWSCFWYFPLHPYKFSCESPPYHHFVLAIKDHCAFCQRLEIPQLPIIMHYTKTSVSFSLVNVSVCLSTDGVERIEGETWTLSSCLTCTCHSGQVFCAAPDCPPTPCSSPKLVDCCLQCPSSNNDNTDDDDDGSKDHSVTSLKTSNKNCLSDDSIKTYLDGDTWKVGSCQSCRCEDGQIQCFSAGKCPALECARPILAKNQCCPICLVYKP</sequence>
<dbReference type="Pfam" id="PF23334">
    <property type="entry name" value="VWC2L_2nd"/>
    <property type="match status" value="3"/>
</dbReference>
<dbReference type="Gene3D" id="6.20.200.20">
    <property type="match status" value="3"/>
</dbReference>
<dbReference type="OMA" id="PHESCVE"/>
<dbReference type="PANTHER" id="PTHR46439:SF1">
    <property type="entry name" value="CYSTEINE-RICH MOTOR NEURON 1 PROTEIN"/>
    <property type="match status" value="1"/>
</dbReference>
<dbReference type="Gene3D" id="2.10.70.10">
    <property type="entry name" value="Complement Module, domain 1"/>
    <property type="match status" value="1"/>
</dbReference>
<gene>
    <name evidence="5" type="ORF">Ocin01_01025</name>
</gene>
<dbReference type="SMART" id="SM00214">
    <property type="entry name" value="VWC"/>
    <property type="match status" value="4"/>
</dbReference>
<dbReference type="InterPro" id="IPR052624">
    <property type="entry name" value="CRIM1"/>
</dbReference>
<dbReference type="InterPro" id="IPR001007">
    <property type="entry name" value="VWF_dom"/>
</dbReference>
<feature type="domain" description="VWFC" evidence="3">
    <location>
        <begin position="382"/>
        <end position="442"/>
    </location>
</feature>
<keyword evidence="6" id="KW-1185">Reference proteome</keyword>
<reference evidence="5 6" key="1">
    <citation type="journal article" date="2016" name="Genome Biol. Evol.">
        <title>Gene Family Evolution Reflects Adaptation to Soil Environmental Stressors in the Genome of the Collembolan Orchesella cincta.</title>
        <authorList>
            <person name="Faddeeva-Vakhrusheva A."/>
            <person name="Derks M.F."/>
            <person name="Anvar S.Y."/>
            <person name="Agamennone V."/>
            <person name="Suring W."/>
            <person name="Smit S."/>
            <person name="van Straalen N.M."/>
            <person name="Roelofs D."/>
        </authorList>
    </citation>
    <scope>NUCLEOTIDE SEQUENCE [LARGE SCALE GENOMIC DNA]</scope>
    <source>
        <tissue evidence="5">Mixed pool</tissue>
    </source>
</reference>
<dbReference type="OrthoDB" id="5976811at2759"/>
<evidence type="ECO:0000313" key="6">
    <source>
        <dbReference type="Proteomes" id="UP000094527"/>
    </source>
</evidence>
<feature type="domain" description="VWFC" evidence="3">
    <location>
        <begin position="1"/>
        <end position="60"/>
    </location>
</feature>
<feature type="domain" description="VWFC" evidence="3">
    <location>
        <begin position="180"/>
        <end position="236"/>
    </location>
</feature>
<protein>
    <submittedName>
        <fullName evidence="5">Cysteine-rich motor neuron 1 protein</fullName>
    </submittedName>
</protein>
<dbReference type="SUPFAM" id="SSF57262">
    <property type="entry name" value="Leech antihemostatic proteins"/>
    <property type="match status" value="1"/>
</dbReference>
<dbReference type="PROSITE" id="PS01208">
    <property type="entry name" value="VWFC_1"/>
    <property type="match status" value="2"/>
</dbReference>
<dbReference type="PROSITE" id="PS51252">
    <property type="entry name" value="ANTISTASIN"/>
    <property type="match status" value="2"/>
</dbReference>